<dbReference type="InterPro" id="IPR050865">
    <property type="entry name" value="BEACH_Domain"/>
</dbReference>
<dbReference type="PANTHER" id="PTHR13743:SF129">
    <property type="entry name" value="BEACH DOMAIN-CONTAINING PROTEIN"/>
    <property type="match status" value="1"/>
</dbReference>
<reference evidence="2" key="1">
    <citation type="submission" date="2015-12" db="EMBL/GenBank/DDBJ databases">
        <title>Update maize B73 reference genome by single molecule sequencing technologies.</title>
        <authorList>
            <consortium name="Maize Genome Sequencing Project"/>
            <person name="Ware D."/>
        </authorList>
    </citation>
    <scope>NUCLEOTIDE SEQUENCE</scope>
    <source>
        <tissue evidence="2">Seedling</tissue>
    </source>
</reference>
<dbReference type="InterPro" id="IPR000409">
    <property type="entry name" value="BEACH_dom"/>
</dbReference>
<dbReference type="SUPFAM" id="SSF81837">
    <property type="entry name" value="BEACH domain"/>
    <property type="match status" value="1"/>
</dbReference>
<dbReference type="ExpressionAtlas" id="A0A1D6PT25">
    <property type="expression patterns" value="baseline"/>
</dbReference>
<dbReference type="InterPro" id="IPR036372">
    <property type="entry name" value="BEACH_dom_sf"/>
</dbReference>
<dbReference type="SMART" id="SM01026">
    <property type="entry name" value="Beach"/>
    <property type="match status" value="1"/>
</dbReference>
<name>A0A1D6PT25_MAIZE</name>
<protein>
    <submittedName>
        <fullName evidence="2">BEACH domain-containing protein C2</fullName>
    </submittedName>
</protein>
<accession>A0A1D6PT25</accession>
<dbReference type="EMBL" id="CM000780">
    <property type="protein sequence ID" value="AQK49819.1"/>
    <property type="molecule type" value="Genomic_DNA"/>
</dbReference>
<dbReference type="PROSITE" id="PS50197">
    <property type="entry name" value="BEACH"/>
    <property type="match status" value="1"/>
</dbReference>
<gene>
    <name evidence="2" type="ORF">ZEAMMB73_Zm00001d049195</name>
</gene>
<dbReference type="PANTHER" id="PTHR13743">
    <property type="entry name" value="BEIGE/BEACH-RELATED"/>
    <property type="match status" value="1"/>
</dbReference>
<dbReference type="InParanoid" id="A0A1D6PT25"/>
<dbReference type="Pfam" id="PF02138">
    <property type="entry name" value="Beach"/>
    <property type="match status" value="1"/>
</dbReference>
<sequence>MARSVYHHFSPRRRSYLVAAMHMASETISEGGKFDHADRLFQSIESAYINSLSNTSDVKELIPEFFYMPEFLENSNSYHLGVKQDGEPIGDVALPPWAKDDNSSDEFDKDSIESDDRSLEELSWETQNFLWRDATMIGNDGPTNLEKEQVGWRTLLLHFVFRFMYLLFIALYSSGGSPIDVGGGCRMWLDKANDTKCYTRLARSFSLLWEDGDFCSRRVPNTYPELKSSPTSFNLSNFSCTIRRLKCSPGYSFARQRCAFPYSVSNGGHGCIAKWIEYVIRIHDDESKVTLAPATNDYVTSVANRNVENLDTVQQSEVTRANFLNVKSNTKYNLSPTPLICNFKCSTATSQSYLQVHNLTD</sequence>
<evidence type="ECO:0000256" key="1">
    <source>
        <dbReference type="SAM" id="MobiDB-lite"/>
    </source>
</evidence>
<organism evidence="2">
    <name type="scientific">Zea mays</name>
    <name type="common">Maize</name>
    <dbReference type="NCBI Taxonomy" id="4577"/>
    <lineage>
        <taxon>Eukaryota</taxon>
        <taxon>Viridiplantae</taxon>
        <taxon>Streptophyta</taxon>
        <taxon>Embryophyta</taxon>
        <taxon>Tracheophyta</taxon>
        <taxon>Spermatophyta</taxon>
        <taxon>Magnoliopsida</taxon>
        <taxon>Liliopsida</taxon>
        <taxon>Poales</taxon>
        <taxon>Poaceae</taxon>
        <taxon>PACMAD clade</taxon>
        <taxon>Panicoideae</taxon>
        <taxon>Andropogonodae</taxon>
        <taxon>Andropogoneae</taxon>
        <taxon>Tripsacinae</taxon>
        <taxon>Zea</taxon>
    </lineage>
</organism>
<evidence type="ECO:0000313" key="2">
    <source>
        <dbReference type="EMBL" id="AQK49819.1"/>
    </source>
</evidence>
<proteinExistence type="predicted"/>
<feature type="region of interest" description="Disordered" evidence="1">
    <location>
        <begin position="95"/>
        <end position="116"/>
    </location>
</feature>
<dbReference type="SMR" id="A0A1D6PT25"/>
<dbReference type="Gene3D" id="1.10.1540.10">
    <property type="entry name" value="BEACH domain"/>
    <property type="match status" value="1"/>
</dbReference>